<organism evidence="2 3">
    <name type="scientific">Paenibacillus dokdonensis</name>
    <dbReference type="NCBI Taxonomy" id="2567944"/>
    <lineage>
        <taxon>Bacteria</taxon>
        <taxon>Bacillati</taxon>
        <taxon>Bacillota</taxon>
        <taxon>Bacilli</taxon>
        <taxon>Bacillales</taxon>
        <taxon>Paenibacillaceae</taxon>
        <taxon>Paenibacillus</taxon>
    </lineage>
</organism>
<comment type="caution">
    <text evidence="2">The sequence shown here is derived from an EMBL/GenBank/DDBJ whole genome shotgun (WGS) entry which is preliminary data.</text>
</comment>
<feature type="transmembrane region" description="Helical" evidence="1">
    <location>
        <begin position="44"/>
        <end position="66"/>
    </location>
</feature>
<protein>
    <recommendedName>
        <fullName evidence="4">Prolipoprotein diacylglyceryl transferase</fullName>
    </recommendedName>
</protein>
<gene>
    <name evidence="2" type="ORF">P4H66_21510</name>
</gene>
<evidence type="ECO:0000313" key="3">
    <source>
        <dbReference type="Proteomes" id="UP001344632"/>
    </source>
</evidence>
<keyword evidence="3" id="KW-1185">Reference proteome</keyword>
<keyword evidence="1" id="KW-0812">Transmembrane</keyword>
<keyword evidence="1" id="KW-1133">Transmembrane helix</keyword>
<keyword evidence="1" id="KW-0472">Membrane</keyword>
<reference evidence="2 3" key="1">
    <citation type="submission" date="2023-03" db="EMBL/GenBank/DDBJ databases">
        <title>Bacillus Genome Sequencing.</title>
        <authorList>
            <person name="Dunlap C."/>
        </authorList>
    </citation>
    <scope>NUCLEOTIDE SEQUENCE [LARGE SCALE GENOMIC DNA]</scope>
    <source>
        <strain evidence="2 3">BD-525</strain>
    </source>
</reference>
<evidence type="ECO:0000313" key="2">
    <source>
        <dbReference type="EMBL" id="MEC0242390.1"/>
    </source>
</evidence>
<accession>A0ABU6GRL3</accession>
<feature type="transmembrane region" description="Helical" evidence="1">
    <location>
        <begin position="13"/>
        <end position="32"/>
    </location>
</feature>
<evidence type="ECO:0008006" key="4">
    <source>
        <dbReference type="Google" id="ProtNLM"/>
    </source>
</evidence>
<proteinExistence type="predicted"/>
<feature type="transmembrane region" description="Helical" evidence="1">
    <location>
        <begin position="140"/>
        <end position="157"/>
    </location>
</feature>
<name>A0ABU6GRL3_9BACL</name>
<evidence type="ECO:0000256" key="1">
    <source>
        <dbReference type="SAM" id="Phobius"/>
    </source>
</evidence>
<feature type="transmembrane region" description="Helical" evidence="1">
    <location>
        <begin position="199"/>
        <end position="217"/>
    </location>
</feature>
<feature type="transmembrane region" description="Helical" evidence="1">
    <location>
        <begin position="78"/>
        <end position="99"/>
    </location>
</feature>
<feature type="transmembrane region" description="Helical" evidence="1">
    <location>
        <begin position="169"/>
        <end position="187"/>
    </location>
</feature>
<dbReference type="Proteomes" id="UP001344632">
    <property type="component" value="Unassembled WGS sequence"/>
</dbReference>
<dbReference type="RefSeq" id="WP_326090163.1">
    <property type="nucleotide sequence ID" value="NZ_JARLKZ010000016.1"/>
</dbReference>
<feature type="transmembrane region" description="Helical" evidence="1">
    <location>
        <begin position="111"/>
        <end position="134"/>
    </location>
</feature>
<sequence>MQVIMLGPLMLKYSLLITIISVAAGYLVTLFRTRYLGTDIRKPILDDLMTTLLIGILVWKFSTLVFDFKSVIRSPLSLLYYTGGTQGILLAVIIGILILTYKCIRHHKPWVLRANAALTWLIASYGVMSLLQVIFSDGGISSIATAIVTAAVILYQFRHKEQLNSLHHLDVSVMWSAIGMFAVSLFGENDILWLGFSSKQLILLFISILSLIIKVIMEKRNQL</sequence>
<dbReference type="EMBL" id="JARLKZ010000016">
    <property type="protein sequence ID" value="MEC0242390.1"/>
    <property type="molecule type" value="Genomic_DNA"/>
</dbReference>